<feature type="transmembrane region" description="Helical" evidence="1">
    <location>
        <begin position="42"/>
        <end position="61"/>
    </location>
</feature>
<name>A0ABT4VEG4_9HELI</name>
<keyword evidence="1" id="KW-0812">Transmembrane</keyword>
<comment type="caution">
    <text evidence="2">The sequence shown here is derived from an EMBL/GenBank/DDBJ whole genome shotgun (WGS) entry which is preliminary data.</text>
</comment>
<proteinExistence type="predicted"/>
<evidence type="ECO:0000313" key="2">
    <source>
        <dbReference type="EMBL" id="MDA3969096.1"/>
    </source>
</evidence>
<evidence type="ECO:0000256" key="1">
    <source>
        <dbReference type="SAM" id="Phobius"/>
    </source>
</evidence>
<keyword evidence="1" id="KW-0472">Membrane</keyword>
<reference evidence="2 3" key="1">
    <citation type="submission" date="2023-01" db="EMBL/GenBank/DDBJ databases">
        <title>Description of Helicobacter ibis sp. nov. isolated from faecal droppings of black-faced ibis (Theristicus melanopis).</title>
        <authorList>
            <person name="Lopez-Cantillo M."/>
            <person name="Vidal-Veuthey B."/>
            <person name="Mella A."/>
            <person name="De La Haba R."/>
            <person name="Collado L."/>
        </authorList>
    </citation>
    <scope>NUCLEOTIDE SEQUENCE [LARGE SCALE GENOMIC DNA]</scope>
    <source>
        <strain evidence="2 3">A82</strain>
    </source>
</reference>
<gene>
    <name evidence="2" type="ORF">PF021_05325</name>
</gene>
<sequence length="71" mass="7660">MDSVGDFITILSIMGVVSLVIIVATIISVAKSGDKLTSFEKKVLIFVAIALCLGIMMLYIFSNLEVFKAAF</sequence>
<feature type="transmembrane region" description="Helical" evidence="1">
    <location>
        <begin position="6"/>
        <end position="30"/>
    </location>
</feature>
<dbReference type="RefSeq" id="WP_271021394.1">
    <property type="nucleotide sequence ID" value="NZ_JAQHXR010000002.1"/>
</dbReference>
<keyword evidence="3" id="KW-1185">Reference proteome</keyword>
<dbReference type="EMBL" id="JAQHXR010000002">
    <property type="protein sequence ID" value="MDA3969096.1"/>
    <property type="molecule type" value="Genomic_DNA"/>
</dbReference>
<keyword evidence="1" id="KW-1133">Transmembrane helix</keyword>
<dbReference type="Proteomes" id="UP001210261">
    <property type="component" value="Unassembled WGS sequence"/>
</dbReference>
<accession>A0ABT4VEG4</accession>
<evidence type="ECO:0000313" key="3">
    <source>
        <dbReference type="Proteomes" id="UP001210261"/>
    </source>
</evidence>
<organism evidence="2 3">
    <name type="scientific">Helicobacter ibis</name>
    <dbReference type="NCBI Taxonomy" id="2962633"/>
    <lineage>
        <taxon>Bacteria</taxon>
        <taxon>Pseudomonadati</taxon>
        <taxon>Campylobacterota</taxon>
        <taxon>Epsilonproteobacteria</taxon>
        <taxon>Campylobacterales</taxon>
        <taxon>Helicobacteraceae</taxon>
        <taxon>Helicobacter</taxon>
    </lineage>
</organism>
<protein>
    <submittedName>
        <fullName evidence="2">Uncharacterized protein</fullName>
    </submittedName>
</protein>